<keyword evidence="3" id="KW-1185">Reference proteome</keyword>
<evidence type="ECO:0000313" key="3">
    <source>
        <dbReference type="Proteomes" id="UP001560573"/>
    </source>
</evidence>
<feature type="compositionally biased region" description="Polar residues" evidence="1">
    <location>
        <begin position="1"/>
        <end position="25"/>
    </location>
</feature>
<dbReference type="RefSeq" id="WP_369331184.1">
    <property type="nucleotide sequence ID" value="NZ_JAULBC010000007.1"/>
</dbReference>
<dbReference type="InterPro" id="IPR012347">
    <property type="entry name" value="Ferritin-like"/>
</dbReference>
<gene>
    <name evidence="2" type="ORF">QTN47_19880</name>
</gene>
<sequence>MKQVSSGTKQQPQSAASSVKEQSSNNERKPNGTGRIDDASNESGGTAADMQQNGKQKAGIQEKSHFEKMIVDMLQDIYWAEQHLVENLPKLQEAATTEELKDAFDDHVQQTKRHVRRLQKVFGFIGMEPKGKKCEAMAGLVKEAQVIIDETEEGSMTRDAALIIAAQKVEHYEIATYGGLVQLALTAGMDEAADLLDKTLLEEEDTDQLLTEIAESYINLEAEREDFSWEKEKENSM</sequence>
<feature type="compositionally biased region" description="Basic and acidic residues" evidence="1">
    <location>
        <begin position="26"/>
        <end position="38"/>
    </location>
</feature>
<reference evidence="2 3" key="1">
    <citation type="submission" date="2023-07" db="EMBL/GenBank/DDBJ databases">
        <authorList>
            <person name="Lian W.-H."/>
        </authorList>
    </citation>
    <scope>NUCLEOTIDE SEQUENCE [LARGE SCALE GENOMIC DNA]</scope>
    <source>
        <strain evidence="2 3">SYSU DXS3180</strain>
    </source>
</reference>
<dbReference type="PANTHER" id="PTHR30565">
    <property type="entry name" value="PROTEIN YCIF"/>
    <property type="match status" value="1"/>
</dbReference>
<dbReference type="EMBL" id="JAULBC010000007">
    <property type="protein sequence ID" value="MEX6689776.1"/>
    <property type="molecule type" value="Genomic_DNA"/>
</dbReference>
<dbReference type="CDD" id="cd07909">
    <property type="entry name" value="YciF"/>
    <property type="match status" value="1"/>
</dbReference>
<dbReference type="SUPFAM" id="SSF47240">
    <property type="entry name" value="Ferritin-like"/>
    <property type="match status" value="1"/>
</dbReference>
<feature type="compositionally biased region" description="Polar residues" evidence="1">
    <location>
        <begin position="41"/>
        <end position="55"/>
    </location>
</feature>
<dbReference type="InterPro" id="IPR009078">
    <property type="entry name" value="Ferritin-like_SF"/>
</dbReference>
<evidence type="ECO:0000256" key="1">
    <source>
        <dbReference type="SAM" id="MobiDB-lite"/>
    </source>
</evidence>
<protein>
    <submittedName>
        <fullName evidence="2">Ferritin-like domain-containing protein</fullName>
    </submittedName>
</protein>
<accession>A0ABV3ZL05</accession>
<dbReference type="InterPro" id="IPR010287">
    <property type="entry name" value="DUF892_YciF-like"/>
</dbReference>
<dbReference type="Gene3D" id="1.20.1260.10">
    <property type="match status" value="1"/>
</dbReference>
<evidence type="ECO:0000313" key="2">
    <source>
        <dbReference type="EMBL" id="MEX6689776.1"/>
    </source>
</evidence>
<comment type="caution">
    <text evidence="2">The sequence shown here is derived from an EMBL/GenBank/DDBJ whole genome shotgun (WGS) entry which is preliminary data.</text>
</comment>
<dbReference type="InterPro" id="IPR047114">
    <property type="entry name" value="YciF"/>
</dbReference>
<dbReference type="PANTHER" id="PTHR30565:SF9">
    <property type="entry name" value="PROTEIN YCIF"/>
    <property type="match status" value="1"/>
</dbReference>
<feature type="region of interest" description="Disordered" evidence="1">
    <location>
        <begin position="1"/>
        <end position="60"/>
    </location>
</feature>
<organism evidence="2 3">
    <name type="scientific">Danxiaibacter flavus</name>
    <dbReference type="NCBI Taxonomy" id="3049108"/>
    <lineage>
        <taxon>Bacteria</taxon>
        <taxon>Pseudomonadati</taxon>
        <taxon>Bacteroidota</taxon>
        <taxon>Chitinophagia</taxon>
        <taxon>Chitinophagales</taxon>
        <taxon>Chitinophagaceae</taxon>
        <taxon>Danxiaibacter</taxon>
    </lineage>
</organism>
<proteinExistence type="predicted"/>
<dbReference type="Pfam" id="PF05974">
    <property type="entry name" value="DUF892"/>
    <property type="match status" value="1"/>
</dbReference>
<dbReference type="Proteomes" id="UP001560573">
    <property type="component" value="Unassembled WGS sequence"/>
</dbReference>
<name>A0ABV3ZL05_9BACT</name>